<dbReference type="InterPro" id="IPR036844">
    <property type="entry name" value="Hint_dom_sf"/>
</dbReference>
<dbReference type="EMBL" id="FQWM01000010">
    <property type="protein sequence ID" value="SHH83069.1"/>
    <property type="molecule type" value="Genomic_DNA"/>
</dbReference>
<name>A0A1M5W646_9RHOB</name>
<keyword evidence="3" id="KW-1185">Reference proteome</keyword>
<dbReference type="STRING" id="870908.SAMN04488044_0019"/>
<dbReference type="SUPFAM" id="SSF51294">
    <property type="entry name" value="Hedgehog/intein (Hint) domain"/>
    <property type="match status" value="1"/>
</dbReference>
<gene>
    <name evidence="2" type="ORF">SAMN04488044_0019</name>
</gene>
<dbReference type="OrthoDB" id="6305173at2"/>
<sequence>MFDAGPQQKPIAQELPVYRADDLRVVHGANEGDALSFATDLTLDDSYALRQAARQSSLALTPDTNGHFRIAPTSSVGTAFAGLYLDCCLTLMRTCGDTVEALVFVEVSDAGSVAAIYVHGFSDFSPKEEYRLVGIDRENAHRRLALTHCMSFTRGTHITMADGTQRPIDTLRAGDMVLTRDAGAQPIRWIGRSTQRASGPFAPVVIAKGVLNNLRPLILHPNHRLFVYQRQDHIEAGRAEVMVTARHLLNGQDVHVQNGGFVDYFQLLLDDHQFVYAEGIAAETMQVTQRTEPVLPKGLVARFSQSQPGLTTVPAAQSDRALLQRRNAAAVLRRAASGEAHLPLRH</sequence>
<evidence type="ECO:0000313" key="3">
    <source>
        <dbReference type="Proteomes" id="UP000184211"/>
    </source>
</evidence>
<proteinExistence type="predicted"/>
<protein>
    <submittedName>
        <fullName evidence="2">Hint domain-containing protein</fullName>
    </submittedName>
</protein>
<dbReference type="InterPro" id="IPR028992">
    <property type="entry name" value="Hedgehog/Intein_dom"/>
</dbReference>
<dbReference type="CDD" id="cd00081">
    <property type="entry name" value="Hint"/>
    <property type="match status" value="1"/>
</dbReference>
<evidence type="ECO:0000313" key="2">
    <source>
        <dbReference type="EMBL" id="SHH83069.1"/>
    </source>
</evidence>
<evidence type="ECO:0000259" key="1">
    <source>
        <dbReference type="Pfam" id="PF13403"/>
    </source>
</evidence>
<dbReference type="Pfam" id="PF13403">
    <property type="entry name" value="Hint_2"/>
    <property type="match status" value="1"/>
</dbReference>
<accession>A0A1M5W646</accession>
<dbReference type="RefSeq" id="WP_072794208.1">
    <property type="nucleotide sequence ID" value="NZ_FQWM01000010.1"/>
</dbReference>
<reference evidence="3" key="1">
    <citation type="submission" date="2016-11" db="EMBL/GenBank/DDBJ databases">
        <authorList>
            <person name="Varghese N."/>
            <person name="Submissions S."/>
        </authorList>
    </citation>
    <scope>NUCLEOTIDE SEQUENCE [LARGE SCALE GENOMIC DNA]</scope>
    <source>
        <strain evidence="3">DSM 28223</strain>
    </source>
</reference>
<organism evidence="2 3">
    <name type="scientific">Cognatishimia maritima</name>
    <dbReference type="NCBI Taxonomy" id="870908"/>
    <lineage>
        <taxon>Bacteria</taxon>
        <taxon>Pseudomonadati</taxon>
        <taxon>Pseudomonadota</taxon>
        <taxon>Alphaproteobacteria</taxon>
        <taxon>Rhodobacterales</taxon>
        <taxon>Paracoccaceae</taxon>
        <taxon>Cognatishimia</taxon>
    </lineage>
</organism>
<dbReference type="Gene3D" id="2.170.16.10">
    <property type="entry name" value="Hedgehog/Intein (Hint) domain"/>
    <property type="match status" value="1"/>
</dbReference>
<dbReference type="AlphaFoldDB" id="A0A1M5W646"/>
<dbReference type="Proteomes" id="UP000184211">
    <property type="component" value="Unassembled WGS sequence"/>
</dbReference>
<feature type="domain" description="Hedgehog/Intein (Hint)" evidence="1">
    <location>
        <begin position="151"/>
        <end position="287"/>
    </location>
</feature>